<gene>
    <name evidence="1" type="ORF">METZ01_LOCUS59136</name>
</gene>
<evidence type="ECO:0000313" key="1">
    <source>
        <dbReference type="EMBL" id="SVA06282.1"/>
    </source>
</evidence>
<dbReference type="EMBL" id="UINC01003433">
    <property type="protein sequence ID" value="SVA06282.1"/>
    <property type="molecule type" value="Genomic_DNA"/>
</dbReference>
<accession>A0A381SQK9</accession>
<organism evidence="1">
    <name type="scientific">marine metagenome</name>
    <dbReference type="NCBI Taxonomy" id="408172"/>
    <lineage>
        <taxon>unclassified sequences</taxon>
        <taxon>metagenomes</taxon>
        <taxon>ecological metagenomes</taxon>
    </lineage>
</organism>
<name>A0A381SQK9_9ZZZZ</name>
<dbReference type="AlphaFoldDB" id="A0A381SQK9"/>
<sequence length="84" mass="9682">MELHKIARARNTVVPALISAYYRVSDTMRVFEPVIDHHFGGCFAAAMMITIADIKPNLIDRYVNPYKKFVKDKNIDKIFQFSSC</sequence>
<proteinExistence type="predicted"/>
<protein>
    <submittedName>
        <fullName evidence="1">Uncharacterized protein</fullName>
    </submittedName>
</protein>
<reference evidence="1" key="1">
    <citation type="submission" date="2018-05" db="EMBL/GenBank/DDBJ databases">
        <authorList>
            <person name="Lanie J.A."/>
            <person name="Ng W.-L."/>
            <person name="Kazmierczak K.M."/>
            <person name="Andrzejewski T.M."/>
            <person name="Davidsen T.M."/>
            <person name="Wayne K.J."/>
            <person name="Tettelin H."/>
            <person name="Glass J.I."/>
            <person name="Rusch D."/>
            <person name="Podicherti R."/>
            <person name="Tsui H.-C.T."/>
            <person name="Winkler M.E."/>
        </authorList>
    </citation>
    <scope>NUCLEOTIDE SEQUENCE</scope>
</reference>